<feature type="chain" id="PRO_5042208138" description="Peptidase S1 domain-containing protein" evidence="6">
    <location>
        <begin position="26"/>
        <end position="348"/>
    </location>
</feature>
<evidence type="ECO:0000313" key="9">
    <source>
        <dbReference type="Proteomes" id="UP001233999"/>
    </source>
</evidence>
<keyword evidence="9" id="KW-1185">Reference proteome</keyword>
<dbReference type="InterPro" id="IPR043504">
    <property type="entry name" value="Peptidase_S1_PA_chymotrypsin"/>
</dbReference>
<evidence type="ECO:0000256" key="5">
    <source>
        <dbReference type="RuleBase" id="RU363034"/>
    </source>
</evidence>
<dbReference type="GO" id="GO:0006508">
    <property type="term" value="P:proteolysis"/>
    <property type="evidence" value="ECO:0007669"/>
    <property type="project" value="UniProtKB-KW"/>
</dbReference>
<dbReference type="EMBL" id="JASPKZ010008365">
    <property type="protein sequence ID" value="KAJ9579987.1"/>
    <property type="molecule type" value="Genomic_DNA"/>
</dbReference>
<protein>
    <recommendedName>
        <fullName evidence="7">Peptidase S1 domain-containing protein</fullName>
    </recommendedName>
</protein>
<evidence type="ECO:0000259" key="7">
    <source>
        <dbReference type="PROSITE" id="PS50240"/>
    </source>
</evidence>
<keyword evidence="3 5" id="KW-0720">Serine protease</keyword>
<dbReference type="Gene3D" id="2.40.10.10">
    <property type="entry name" value="Trypsin-like serine proteases"/>
    <property type="match status" value="1"/>
</dbReference>
<reference evidence="8" key="1">
    <citation type="journal article" date="2023" name="IScience">
        <title>Live-bearing cockroach genome reveals convergent evolutionary mechanisms linked to viviparity in insects and beyond.</title>
        <authorList>
            <person name="Fouks B."/>
            <person name="Harrison M.C."/>
            <person name="Mikhailova A.A."/>
            <person name="Marchal E."/>
            <person name="English S."/>
            <person name="Carruthers M."/>
            <person name="Jennings E.C."/>
            <person name="Chiamaka E.L."/>
            <person name="Frigard R.A."/>
            <person name="Pippel M."/>
            <person name="Attardo G.M."/>
            <person name="Benoit J.B."/>
            <person name="Bornberg-Bauer E."/>
            <person name="Tobe S.S."/>
        </authorList>
    </citation>
    <scope>NUCLEOTIDE SEQUENCE</scope>
    <source>
        <strain evidence="8">Stay&amp;Tobe</strain>
    </source>
</reference>
<name>A0AAD8E800_DIPPU</name>
<keyword evidence="4" id="KW-1015">Disulfide bond</keyword>
<dbReference type="InterPro" id="IPR009003">
    <property type="entry name" value="Peptidase_S1_PA"/>
</dbReference>
<dbReference type="CDD" id="cd00190">
    <property type="entry name" value="Tryp_SPc"/>
    <property type="match status" value="1"/>
</dbReference>
<sequence>MCSWNSVTPLVILLVFVSASDFTVAQEEDLSDLLVPPPAPEPNRPTSTVQLHYNDTNTEVPEETTTVETDTENSCECVCGVPNRRQRIVGGNVTKVNEFPWMVALMKRGKFYCAGSLITRRHVLTAAHCADGFNVKDIRAVLGEHDRVTKTETVTVERRLSNASVYTNFSIFTFNNDIAILELAEPVEFGPTIRPACVPSDVNKNYTGRYGVVTGWGRTEERKPTSSSLRKVAVPIISKEDCKKSGYAKNRITDNMICAGYPEGKKDACQGDSGGPLHLDTDFGYLETVGIVSWGRGCARPNFPGIYTRVANYLEWIYQQIGDDCLCPPPEGTREIFVQRSRPSSALF</sequence>
<dbReference type="SUPFAM" id="SSF50494">
    <property type="entry name" value="Trypsin-like serine proteases"/>
    <property type="match status" value="1"/>
</dbReference>
<dbReference type="InterPro" id="IPR001314">
    <property type="entry name" value="Peptidase_S1A"/>
</dbReference>
<dbReference type="InterPro" id="IPR033116">
    <property type="entry name" value="TRYPSIN_SER"/>
</dbReference>
<dbReference type="PANTHER" id="PTHR24252">
    <property type="entry name" value="ACROSIN-RELATED"/>
    <property type="match status" value="1"/>
</dbReference>
<evidence type="ECO:0000313" key="8">
    <source>
        <dbReference type="EMBL" id="KAJ9579987.1"/>
    </source>
</evidence>
<dbReference type="Proteomes" id="UP001233999">
    <property type="component" value="Unassembled WGS sequence"/>
</dbReference>
<feature type="non-terminal residue" evidence="8">
    <location>
        <position position="1"/>
    </location>
</feature>
<keyword evidence="2 5" id="KW-0378">Hydrolase</keyword>
<reference evidence="8" key="2">
    <citation type="submission" date="2023-05" db="EMBL/GenBank/DDBJ databases">
        <authorList>
            <person name="Fouks B."/>
        </authorList>
    </citation>
    <scope>NUCLEOTIDE SEQUENCE</scope>
    <source>
        <strain evidence="8">Stay&amp;Tobe</strain>
        <tissue evidence="8">Testes</tissue>
    </source>
</reference>
<keyword evidence="6" id="KW-0732">Signal</keyword>
<proteinExistence type="predicted"/>
<dbReference type="PROSITE" id="PS50240">
    <property type="entry name" value="TRYPSIN_DOM"/>
    <property type="match status" value="1"/>
</dbReference>
<comment type="caution">
    <text evidence="8">The sequence shown here is derived from an EMBL/GenBank/DDBJ whole genome shotgun (WGS) entry which is preliminary data.</text>
</comment>
<dbReference type="Pfam" id="PF00089">
    <property type="entry name" value="Trypsin"/>
    <property type="match status" value="1"/>
</dbReference>
<dbReference type="SMART" id="SM00020">
    <property type="entry name" value="Tryp_SPc"/>
    <property type="match status" value="1"/>
</dbReference>
<accession>A0AAD8E800</accession>
<dbReference type="AlphaFoldDB" id="A0AAD8E800"/>
<feature type="domain" description="Peptidase S1" evidence="7">
    <location>
        <begin position="88"/>
        <end position="322"/>
    </location>
</feature>
<dbReference type="GO" id="GO:0004252">
    <property type="term" value="F:serine-type endopeptidase activity"/>
    <property type="evidence" value="ECO:0007669"/>
    <property type="project" value="InterPro"/>
</dbReference>
<dbReference type="PRINTS" id="PR00722">
    <property type="entry name" value="CHYMOTRYPSIN"/>
</dbReference>
<feature type="signal peptide" evidence="6">
    <location>
        <begin position="1"/>
        <end position="25"/>
    </location>
</feature>
<evidence type="ECO:0000256" key="6">
    <source>
        <dbReference type="SAM" id="SignalP"/>
    </source>
</evidence>
<keyword evidence="1 5" id="KW-0645">Protease</keyword>
<evidence type="ECO:0000256" key="4">
    <source>
        <dbReference type="ARBA" id="ARBA00023157"/>
    </source>
</evidence>
<evidence type="ECO:0000256" key="2">
    <source>
        <dbReference type="ARBA" id="ARBA00022801"/>
    </source>
</evidence>
<organism evidence="8 9">
    <name type="scientific">Diploptera punctata</name>
    <name type="common">Pacific beetle cockroach</name>
    <dbReference type="NCBI Taxonomy" id="6984"/>
    <lineage>
        <taxon>Eukaryota</taxon>
        <taxon>Metazoa</taxon>
        <taxon>Ecdysozoa</taxon>
        <taxon>Arthropoda</taxon>
        <taxon>Hexapoda</taxon>
        <taxon>Insecta</taxon>
        <taxon>Pterygota</taxon>
        <taxon>Neoptera</taxon>
        <taxon>Polyneoptera</taxon>
        <taxon>Dictyoptera</taxon>
        <taxon>Blattodea</taxon>
        <taxon>Blaberoidea</taxon>
        <taxon>Blaberidae</taxon>
        <taxon>Diplopterinae</taxon>
        <taxon>Diploptera</taxon>
    </lineage>
</organism>
<dbReference type="FunFam" id="2.40.10.10:FF:000006">
    <property type="entry name" value="Serine proteinase stubble"/>
    <property type="match status" value="1"/>
</dbReference>
<dbReference type="PROSITE" id="PS00135">
    <property type="entry name" value="TRYPSIN_SER"/>
    <property type="match status" value="1"/>
</dbReference>
<dbReference type="InterPro" id="IPR001254">
    <property type="entry name" value="Trypsin_dom"/>
</dbReference>
<dbReference type="InterPro" id="IPR018114">
    <property type="entry name" value="TRYPSIN_HIS"/>
</dbReference>
<evidence type="ECO:0000256" key="3">
    <source>
        <dbReference type="ARBA" id="ARBA00022825"/>
    </source>
</evidence>
<gene>
    <name evidence="8" type="ORF">L9F63_004370</name>
</gene>
<dbReference type="PANTHER" id="PTHR24252:SF7">
    <property type="entry name" value="HYALIN"/>
    <property type="match status" value="1"/>
</dbReference>
<evidence type="ECO:0000256" key="1">
    <source>
        <dbReference type="ARBA" id="ARBA00022670"/>
    </source>
</evidence>
<dbReference type="PROSITE" id="PS00134">
    <property type="entry name" value="TRYPSIN_HIS"/>
    <property type="match status" value="1"/>
</dbReference>